<dbReference type="InterPro" id="IPR052796">
    <property type="entry name" value="Nod_factor_sulfotransferase"/>
</dbReference>
<dbReference type="Proteomes" id="UP000015453">
    <property type="component" value="Unassembled WGS sequence"/>
</dbReference>
<dbReference type="SUPFAM" id="SSF52540">
    <property type="entry name" value="P-loop containing nucleoside triphosphate hydrolases"/>
    <property type="match status" value="1"/>
</dbReference>
<dbReference type="Pfam" id="PF00685">
    <property type="entry name" value="Sulfotransfer_1"/>
    <property type="match status" value="1"/>
</dbReference>
<keyword evidence="3" id="KW-0378">Hydrolase</keyword>
<name>S8CSJ4_9LAMI</name>
<accession>S8CSJ4</accession>
<feature type="domain" description="Sulfotransferase" evidence="2">
    <location>
        <begin position="32"/>
        <end position="232"/>
    </location>
</feature>
<dbReference type="PANTHER" id="PTHR32175:SF26">
    <property type="entry name" value="PROTEIN, PUTATIVE, EXPRESSED-RELATED"/>
    <property type="match status" value="1"/>
</dbReference>
<feature type="non-terminal residue" evidence="3">
    <location>
        <position position="1"/>
    </location>
</feature>
<gene>
    <name evidence="3" type="ORF">M569_04491</name>
</gene>
<keyword evidence="1" id="KW-0808">Transferase</keyword>
<comment type="caution">
    <text evidence="3">The sequence shown here is derived from an EMBL/GenBank/DDBJ whole genome shotgun (WGS) entry which is preliminary data.</text>
</comment>
<dbReference type="InterPro" id="IPR027417">
    <property type="entry name" value="P-loop_NTPase"/>
</dbReference>
<sequence length="272" mass="31908">TNIKLSESNHIHFPHPSTFNRGECIMNPVRYFVVLSLQRSGTGWFNSLLNSHTNISMYGELFAYRYLKQDIEKTIDTLDKVYNMDLEENITPKNECTSAIGFIWMLHQNVIRYRNVTVPYIKSNGILPIFLFRKNPLRCIISLAAAVNDETKNVTEKFHTMSKYEAHVLASYKPTINKVTLVSNIKYMKKQISKCFKLFNDTPHIRIYYEDLLKNPDKWLDQVQDFIKVPRQKLRSDQIKIHNGPISSLVSNWEEIVETLNGTKYQKFLYED</sequence>
<evidence type="ECO:0000313" key="4">
    <source>
        <dbReference type="Proteomes" id="UP000015453"/>
    </source>
</evidence>
<dbReference type="Gene3D" id="3.40.50.300">
    <property type="entry name" value="P-loop containing nucleotide triphosphate hydrolases"/>
    <property type="match status" value="1"/>
</dbReference>
<dbReference type="AlphaFoldDB" id="S8CSJ4"/>
<evidence type="ECO:0000313" key="3">
    <source>
        <dbReference type="EMBL" id="EPS70269.1"/>
    </source>
</evidence>
<reference evidence="3 4" key="1">
    <citation type="journal article" date="2013" name="BMC Genomics">
        <title>The miniature genome of a carnivorous plant Genlisea aurea contains a low number of genes and short non-coding sequences.</title>
        <authorList>
            <person name="Leushkin E.V."/>
            <person name="Sutormin R.A."/>
            <person name="Nabieva E.R."/>
            <person name="Penin A.A."/>
            <person name="Kondrashov A.S."/>
            <person name="Logacheva M.D."/>
        </authorList>
    </citation>
    <scope>NUCLEOTIDE SEQUENCE [LARGE SCALE GENOMIC DNA]</scope>
</reference>
<evidence type="ECO:0000259" key="2">
    <source>
        <dbReference type="Pfam" id="PF00685"/>
    </source>
</evidence>
<dbReference type="PANTHER" id="PTHR32175">
    <property type="entry name" value="PROTEIN, PUTATIVE, EXPRESSED-RELATED"/>
    <property type="match status" value="1"/>
</dbReference>
<dbReference type="GO" id="GO:0008146">
    <property type="term" value="F:sulfotransferase activity"/>
    <property type="evidence" value="ECO:0007669"/>
    <property type="project" value="InterPro"/>
</dbReference>
<dbReference type="InterPro" id="IPR000863">
    <property type="entry name" value="Sulfotransferase_dom"/>
</dbReference>
<comment type="similarity">
    <text evidence="1">Belongs to the sulfotransferase 1 family.</text>
</comment>
<dbReference type="GO" id="GO:0016787">
    <property type="term" value="F:hydrolase activity"/>
    <property type="evidence" value="ECO:0007669"/>
    <property type="project" value="UniProtKB-KW"/>
</dbReference>
<organism evidence="3 4">
    <name type="scientific">Genlisea aurea</name>
    <dbReference type="NCBI Taxonomy" id="192259"/>
    <lineage>
        <taxon>Eukaryota</taxon>
        <taxon>Viridiplantae</taxon>
        <taxon>Streptophyta</taxon>
        <taxon>Embryophyta</taxon>
        <taxon>Tracheophyta</taxon>
        <taxon>Spermatophyta</taxon>
        <taxon>Magnoliopsida</taxon>
        <taxon>eudicotyledons</taxon>
        <taxon>Gunneridae</taxon>
        <taxon>Pentapetalae</taxon>
        <taxon>asterids</taxon>
        <taxon>lamiids</taxon>
        <taxon>Lamiales</taxon>
        <taxon>Lentibulariaceae</taxon>
        <taxon>Genlisea</taxon>
    </lineage>
</organism>
<dbReference type="EC" id="2.8.2.-" evidence="1"/>
<proteinExistence type="inferred from homology"/>
<dbReference type="OrthoDB" id="2015035at2759"/>
<protein>
    <recommendedName>
        <fullName evidence="1">Sulfotransferase</fullName>
        <ecNumber evidence="1">2.8.2.-</ecNumber>
    </recommendedName>
</protein>
<keyword evidence="4" id="KW-1185">Reference proteome</keyword>
<dbReference type="EMBL" id="AUSU01001750">
    <property type="protein sequence ID" value="EPS70269.1"/>
    <property type="molecule type" value="Genomic_DNA"/>
</dbReference>
<evidence type="ECO:0000256" key="1">
    <source>
        <dbReference type="RuleBase" id="RU361155"/>
    </source>
</evidence>